<dbReference type="EMBL" id="CAJOBF010009275">
    <property type="protein sequence ID" value="CAF4272042.1"/>
    <property type="molecule type" value="Genomic_DNA"/>
</dbReference>
<evidence type="ECO:0000256" key="6">
    <source>
        <dbReference type="PROSITE-ProRule" id="PRU00076"/>
    </source>
</evidence>
<organism evidence="8 9">
    <name type="scientific">Rotaria magnacalcarata</name>
    <dbReference type="NCBI Taxonomy" id="392030"/>
    <lineage>
        <taxon>Eukaryota</taxon>
        <taxon>Metazoa</taxon>
        <taxon>Spiralia</taxon>
        <taxon>Gnathifera</taxon>
        <taxon>Rotifera</taxon>
        <taxon>Eurotatoria</taxon>
        <taxon>Bdelloidea</taxon>
        <taxon>Philodinida</taxon>
        <taxon>Philodinidae</taxon>
        <taxon>Rotaria</taxon>
    </lineage>
</organism>
<protein>
    <recommendedName>
        <fullName evidence="7">EGF-like domain-containing protein</fullName>
    </recommendedName>
</protein>
<dbReference type="InterPro" id="IPR000742">
    <property type="entry name" value="EGF"/>
</dbReference>
<dbReference type="AlphaFoldDB" id="A0A820G3C7"/>
<comment type="subcellular location">
    <subcellularLocation>
        <location evidence="1">Membrane</location>
    </subcellularLocation>
</comment>
<evidence type="ECO:0000256" key="4">
    <source>
        <dbReference type="ARBA" id="ARBA00023157"/>
    </source>
</evidence>
<sequence length="365" mass="38569">MPVAHTTTQQMPWSAHAKLVLPTLEKRRTLFAQTRAPSRMEVVIQMPDAHTTTQQMPWSAHAKLVTPTLEYHQLLHALGSLMLERRIWLTVVVSGYDVYVEEVIFFSLIFADGCYVNNGGCGVNAVCSHNLTTMVIQCTCMTGYTNSGNGTTLVCTDSCKVNNGGCDSSAICSHDSVTFAVVCSCPIGFVRSGCDITAGCIDSCKVKNGGCDENAACAHDNLTNAVVCTCNKGYTNTGFGNSVYCTDSCQVNNGGCDSNAGCSHDASTNVVVCSCKNGYVNSGTDSLIKCTGMNLKGHHIRMLEDVFGLLDACQVNNGGCDSNATCSHDASTNGVVCSCKNGFVNTGCGTTVKCTGTISNLVCFT</sequence>
<dbReference type="SUPFAM" id="SSF57196">
    <property type="entry name" value="EGF/Laminin"/>
    <property type="match status" value="2"/>
</dbReference>
<evidence type="ECO:0000256" key="3">
    <source>
        <dbReference type="ARBA" id="ARBA00023136"/>
    </source>
</evidence>
<dbReference type="PROSITE" id="PS01186">
    <property type="entry name" value="EGF_2"/>
    <property type="match status" value="2"/>
</dbReference>
<dbReference type="Gene3D" id="2.10.25.10">
    <property type="entry name" value="Laminin"/>
    <property type="match status" value="5"/>
</dbReference>
<dbReference type="Proteomes" id="UP000663842">
    <property type="component" value="Unassembled WGS sequence"/>
</dbReference>
<comment type="caution">
    <text evidence="6">Lacks conserved residue(s) required for the propagation of feature annotation.</text>
</comment>
<dbReference type="SMART" id="SM00181">
    <property type="entry name" value="EGF"/>
    <property type="match status" value="5"/>
</dbReference>
<keyword evidence="2 6" id="KW-0245">EGF-like domain</keyword>
<accession>A0A820G3C7</accession>
<name>A0A820G3C7_9BILA</name>
<dbReference type="Pfam" id="PF12947">
    <property type="entry name" value="EGF_3"/>
    <property type="match status" value="1"/>
</dbReference>
<feature type="disulfide bond" evidence="6">
    <location>
        <begin position="320"/>
        <end position="337"/>
    </location>
</feature>
<evidence type="ECO:0000256" key="1">
    <source>
        <dbReference type="ARBA" id="ARBA00004370"/>
    </source>
</evidence>
<gene>
    <name evidence="8" type="ORF">UXM345_LOCUS31863</name>
</gene>
<dbReference type="PANTHER" id="PTHR24038:SF11">
    <property type="entry name" value="INTEGRIN BETA-LIKE PROTEIN E"/>
    <property type="match status" value="1"/>
</dbReference>
<dbReference type="PANTHER" id="PTHR24038">
    <property type="entry name" value="STABILIN"/>
    <property type="match status" value="1"/>
</dbReference>
<evidence type="ECO:0000256" key="2">
    <source>
        <dbReference type="ARBA" id="ARBA00022536"/>
    </source>
</evidence>
<evidence type="ECO:0000259" key="7">
    <source>
        <dbReference type="PROSITE" id="PS50026"/>
    </source>
</evidence>
<dbReference type="GO" id="GO:0016020">
    <property type="term" value="C:membrane"/>
    <property type="evidence" value="ECO:0007669"/>
    <property type="project" value="UniProtKB-SubCell"/>
</dbReference>
<dbReference type="PROSITE" id="PS50026">
    <property type="entry name" value="EGF_3"/>
    <property type="match status" value="1"/>
</dbReference>
<keyword evidence="4 6" id="KW-1015">Disulfide bond</keyword>
<feature type="domain" description="EGF-like" evidence="7">
    <location>
        <begin position="309"/>
        <end position="349"/>
    </location>
</feature>
<feature type="disulfide bond" evidence="6">
    <location>
        <begin position="339"/>
        <end position="348"/>
    </location>
</feature>
<evidence type="ECO:0000256" key="5">
    <source>
        <dbReference type="ARBA" id="ARBA00023180"/>
    </source>
</evidence>
<reference evidence="8" key="1">
    <citation type="submission" date="2021-02" db="EMBL/GenBank/DDBJ databases">
        <authorList>
            <person name="Nowell W R."/>
        </authorList>
    </citation>
    <scope>NUCLEOTIDE SEQUENCE</scope>
</reference>
<keyword evidence="3" id="KW-0472">Membrane</keyword>
<proteinExistence type="predicted"/>
<evidence type="ECO:0000313" key="9">
    <source>
        <dbReference type="Proteomes" id="UP000663842"/>
    </source>
</evidence>
<evidence type="ECO:0000313" key="8">
    <source>
        <dbReference type="EMBL" id="CAF4272042.1"/>
    </source>
</evidence>
<comment type="caution">
    <text evidence="8">The sequence shown here is derived from an EMBL/GenBank/DDBJ whole genome shotgun (WGS) entry which is preliminary data.</text>
</comment>
<dbReference type="InterPro" id="IPR024731">
    <property type="entry name" value="NELL2-like_EGF"/>
</dbReference>
<keyword evidence="5" id="KW-0325">Glycoprotein</keyword>